<organism evidence="1 2">
    <name type="scientific">Penicillium nalgiovense</name>
    <dbReference type="NCBI Taxonomy" id="60175"/>
    <lineage>
        <taxon>Eukaryota</taxon>
        <taxon>Fungi</taxon>
        <taxon>Dikarya</taxon>
        <taxon>Ascomycota</taxon>
        <taxon>Pezizomycotina</taxon>
        <taxon>Eurotiomycetes</taxon>
        <taxon>Eurotiomycetidae</taxon>
        <taxon>Eurotiales</taxon>
        <taxon>Aspergillaceae</taxon>
        <taxon>Penicillium</taxon>
    </lineage>
</organism>
<name>A0A9W4I2V3_PENNA</name>
<reference evidence="1" key="1">
    <citation type="submission" date="2021-07" db="EMBL/GenBank/DDBJ databases">
        <authorList>
            <person name="Branca A.L. A."/>
        </authorList>
    </citation>
    <scope>NUCLEOTIDE SEQUENCE</scope>
</reference>
<gene>
    <name evidence="1" type="ORF">PNAL_LOCUS7545</name>
</gene>
<proteinExistence type="predicted"/>
<dbReference type="Proteomes" id="UP001153461">
    <property type="component" value="Unassembled WGS sequence"/>
</dbReference>
<evidence type="ECO:0000313" key="1">
    <source>
        <dbReference type="EMBL" id="CAG8202860.1"/>
    </source>
</evidence>
<dbReference type="EMBL" id="CAJVNV010000444">
    <property type="protein sequence ID" value="CAG8202860.1"/>
    <property type="molecule type" value="Genomic_DNA"/>
</dbReference>
<dbReference type="OrthoDB" id="407959at2759"/>
<sequence>MPKITFTILLHHLAINFLPLRHAIILFSYPAPLILLIEMTSQHSWFRGPELRSIVFDAPTPSTWIVLKRVNEHEHRKDPDHSAISYASVKYLCKKHGDTNKIAFVKIYKQLPHLGTESDDYTTRAKQARAWTPPELVAYKTLTDKQSKVTPRLLEYREEEQDSSALIPAGFLVSFVWEQVPGVQLGDSLGAKVFWDMSPDQRHNIREVFKNKTIRETETIGFRPLFSGPSHLVWDSASGNLFMVGFRQWIEVKPTPWSEAKSYWFDLAKPPKKVNWSEWGNEPDTSNWKF</sequence>
<comment type="caution">
    <text evidence="1">The sequence shown here is derived from an EMBL/GenBank/DDBJ whole genome shotgun (WGS) entry which is preliminary data.</text>
</comment>
<accession>A0A9W4I2V3</accession>
<evidence type="ECO:0000313" key="2">
    <source>
        <dbReference type="Proteomes" id="UP001153461"/>
    </source>
</evidence>
<protein>
    <submittedName>
        <fullName evidence="1">Uncharacterized protein</fullName>
    </submittedName>
</protein>
<dbReference type="AlphaFoldDB" id="A0A9W4I2V3"/>